<evidence type="ECO:0000313" key="3">
    <source>
        <dbReference type="Proteomes" id="UP000215335"/>
    </source>
</evidence>
<reference evidence="2 3" key="1">
    <citation type="journal article" date="2017" name="Curr. Biol.">
        <title>The Evolution of Venom by Co-option of Single-Copy Genes.</title>
        <authorList>
            <person name="Martinson E.O."/>
            <person name="Mrinalini"/>
            <person name="Kelkar Y.D."/>
            <person name="Chang C.H."/>
            <person name="Werren J.H."/>
        </authorList>
    </citation>
    <scope>NUCLEOTIDE SEQUENCE [LARGE SCALE GENOMIC DNA]</scope>
    <source>
        <strain evidence="2 3">Alberta</strain>
        <tissue evidence="2">Whole body</tissue>
    </source>
</reference>
<name>A0A232EE59_9HYME</name>
<proteinExistence type="predicted"/>
<dbReference type="Proteomes" id="UP000215335">
    <property type="component" value="Unassembled WGS sequence"/>
</dbReference>
<feature type="transmembrane region" description="Helical" evidence="1">
    <location>
        <begin position="92"/>
        <end position="112"/>
    </location>
</feature>
<keyword evidence="1" id="KW-1133">Transmembrane helix</keyword>
<dbReference type="AlphaFoldDB" id="A0A232EE59"/>
<dbReference type="EMBL" id="NNAY01005547">
    <property type="protein sequence ID" value="OXU16640.1"/>
    <property type="molecule type" value="Genomic_DNA"/>
</dbReference>
<keyword evidence="1" id="KW-0472">Membrane</keyword>
<gene>
    <name evidence="2" type="ORF">TSAR_009115</name>
</gene>
<accession>A0A232EE59</accession>
<organism evidence="2 3">
    <name type="scientific">Trichomalopsis sarcophagae</name>
    <dbReference type="NCBI Taxonomy" id="543379"/>
    <lineage>
        <taxon>Eukaryota</taxon>
        <taxon>Metazoa</taxon>
        <taxon>Ecdysozoa</taxon>
        <taxon>Arthropoda</taxon>
        <taxon>Hexapoda</taxon>
        <taxon>Insecta</taxon>
        <taxon>Pterygota</taxon>
        <taxon>Neoptera</taxon>
        <taxon>Endopterygota</taxon>
        <taxon>Hymenoptera</taxon>
        <taxon>Apocrita</taxon>
        <taxon>Proctotrupomorpha</taxon>
        <taxon>Chalcidoidea</taxon>
        <taxon>Pteromalidae</taxon>
        <taxon>Pteromalinae</taxon>
        <taxon>Trichomalopsis</taxon>
    </lineage>
</organism>
<evidence type="ECO:0000256" key="1">
    <source>
        <dbReference type="SAM" id="Phobius"/>
    </source>
</evidence>
<keyword evidence="3" id="KW-1185">Reference proteome</keyword>
<protein>
    <submittedName>
        <fullName evidence="2">Uncharacterized protein</fullName>
    </submittedName>
</protein>
<sequence length="113" mass="12266">MAVQFWGPGVEEVPEIEMYESDPESGDDGYASEVGSVGEADEAVDAGPDPLYPCHGIAGSSVYVDGRCAICRQPSALPAAMDVRRVSAGVQVGAYFILYIFFLFYLLIRYFIL</sequence>
<keyword evidence="1" id="KW-0812">Transmembrane</keyword>
<evidence type="ECO:0000313" key="2">
    <source>
        <dbReference type="EMBL" id="OXU16640.1"/>
    </source>
</evidence>
<comment type="caution">
    <text evidence="2">The sequence shown here is derived from an EMBL/GenBank/DDBJ whole genome shotgun (WGS) entry which is preliminary data.</text>
</comment>